<comment type="caution">
    <text evidence="5">The sequence shown here is derived from an EMBL/GenBank/DDBJ whole genome shotgun (WGS) entry which is preliminary data.</text>
</comment>
<evidence type="ECO:0000256" key="1">
    <source>
        <dbReference type="ARBA" id="ARBA00022630"/>
    </source>
</evidence>
<dbReference type="AlphaFoldDB" id="L7KH59"/>
<dbReference type="EMBL" id="BANR01000003">
    <property type="protein sequence ID" value="GAC47287.1"/>
    <property type="molecule type" value="Genomic_DNA"/>
</dbReference>
<dbReference type="NCBIfam" id="TIGR04037">
    <property type="entry name" value="LLM_duo_CE1759"/>
    <property type="match status" value="1"/>
</dbReference>
<dbReference type="InterPro" id="IPR051814">
    <property type="entry name" value="NAD(P)H-dep_FMN_reductase"/>
</dbReference>
<evidence type="ECO:0000256" key="3">
    <source>
        <dbReference type="ARBA" id="ARBA00023002"/>
    </source>
</evidence>
<evidence type="ECO:0000313" key="6">
    <source>
        <dbReference type="Proteomes" id="UP000010988"/>
    </source>
</evidence>
<gene>
    <name evidence="5" type="ORF">GOACH_03_03050</name>
</gene>
<dbReference type="InterPro" id="IPR005025">
    <property type="entry name" value="FMN_Rdtase-like_dom"/>
</dbReference>
<dbReference type="RefSeq" id="WP_005170344.1">
    <property type="nucleotide sequence ID" value="NZ_BANR01000003.1"/>
</dbReference>
<dbReference type="PANTHER" id="PTHR43408">
    <property type="entry name" value="FMN REDUCTASE (NADPH)"/>
    <property type="match status" value="1"/>
</dbReference>
<protein>
    <submittedName>
        <fullName evidence="5">Putative NAD(P)H-dependent FMN reductase</fullName>
    </submittedName>
</protein>
<dbReference type="Gene3D" id="3.40.50.360">
    <property type="match status" value="1"/>
</dbReference>
<dbReference type="InterPro" id="IPR029039">
    <property type="entry name" value="Flavoprotein-like_sf"/>
</dbReference>
<keyword evidence="1" id="KW-0285">Flavoprotein</keyword>
<organism evidence="5 6">
    <name type="scientific">Gordonia aichiensis NBRC 108223</name>
    <dbReference type="NCBI Taxonomy" id="1220583"/>
    <lineage>
        <taxon>Bacteria</taxon>
        <taxon>Bacillati</taxon>
        <taxon>Actinomycetota</taxon>
        <taxon>Actinomycetes</taxon>
        <taxon>Mycobacteriales</taxon>
        <taxon>Gordoniaceae</taxon>
        <taxon>Gordonia</taxon>
    </lineage>
</organism>
<evidence type="ECO:0000259" key="4">
    <source>
        <dbReference type="Pfam" id="PF03358"/>
    </source>
</evidence>
<dbReference type="Pfam" id="PF03358">
    <property type="entry name" value="FMN_red"/>
    <property type="match status" value="1"/>
</dbReference>
<dbReference type="eggNOG" id="COG0431">
    <property type="taxonomic scope" value="Bacteria"/>
</dbReference>
<keyword evidence="6" id="KW-1185">Reference proteome</keyword>
<dbReference type="PANTHER" id="PTHR43408:SF2">
    <property type="entry name" value="FMN REDUCTASE (NADPH)"/>
    <property type="match status" value="1"/>
</dbReference>
<feature type="domain" description="NADPH-dependent FMN reductase-like" evidence="4">
    <location>
        <begin position="5"/>
        <end position="155"/>
    </location>
</feature>
<dbReference type="SUPFAM" id="SSF52218">
    <property type="entry name" value="Flavoproteins"/>
    <property type="match status" value="1"/>
</dbReference>
<dbReference type="InterPro" id="IPR023932">
    <property type="entry name" value="CE1759_FMN_reduct"/>
</dbReference>
<sequence>MTAVKLVAVNAGLSEPSSTRMLVDRLVDDTASIVRAHDRDVDVLVIDLRDLAVDIGRSLATGFATGSAADAIRSVEDADALIVATPVFNASYSGLFKSFFDLVDVDAMEGKPVLIAATGGSPRHSMVLDHALRPLFGYLRTVVVPTGVYAASEDWASTSGDTTSLSDRIRRAATQLAALLPDGSGLAAVTSQAQDSDHGDRRAHAGEEAGIANFARLLAGD</sequence>
<dbReference type="STRING" id="1220583.GOACH_03_03050"/>
<keyword evidence="3" id="KW-0560">Oxidoreductase</keyword>
<evidence type="ECO:0000256" key="2">
    <source>
        <dbReference type="ARBA" id="ARBA00022643"/>
    </source>
</evidence>
<reference evidence="5 6" key="1">
    <citation type="submission" date="2012-12" db="EMBL/GenBank/DDBJ databases">
        <title>Whole genome shotgun sequence of Gordonia aichiensis NBRC 108223.</title>
        <authorList>
            <person name="Isaki-Nakamura S."/>
            <person name="Hosoyama A."/>
            <person name="Tsuchikane K."/>
            <person name="Ando Y."/>
            <person name="Baba S."/>
            <person name="Ohji S."/>
            <person name="Hamada M."/>
            <person name="Tamura T."/>
            <person name="Yamazoe A."/>
            <person name="Yamazaki S."/>
            <person name="Fujita N."/>
        </authorList>
    </citation>
    <scope>NUCLEOTIDE SEQUENCE [LARGE SCALE GENOMIC DNA]</scope>
    <source>
        <strain evidence="5 6">NBRC 108223</strain>
    </source>
</reference>
<keyword evidence="2" id="KW-0288">FMN</keyword>
<dbReference type="Proteomes" id="UP000010988">
    <property type="component" value="Unassembled WGS sequence"/>
</dbReference>
<name>L7KH59_9ACTN</name>
<dbReference type="GO" id="GO:0016491">
    <property type="term" value="F:oxidoreductase activity"/>
    <property type="evidence" value="ECO:0007669"/>
    <property type="project" value="UniProtKB-KW"/>
</dbReference>
<dbReference type="OrthoDB" id="1643408at2"/>
<accession>L7KH59</accession>
<evidence type="ECO:0000313" key="5">
    <source>
        <dbReference type="EMBL" id="GAC47287.1"/>
    </source>
</evidence>
<proteinExistence type="predicted"/>